<protein>
    <submittedName>
        <fullName evidence="2">Protein phosphatase 2C domain-containing protein</fullName>
    </submittedName>
</protein>
<feature type="domain" description="PPM-type phosphatase" evidence="1">
    <location>
        <begin position="14"/>
        <end position="231"/>
    </location>
</feature>
<reference evidence="2 3" key="1">
    <citation type="submission" date="2021-01" db="EMBL/GenBank/DDBJ databases">
        <title>Actinoplanes sp. nov. LDG1-01 isolated from lichen.</title>
        <authorList>
            <person name="Saeng-In P."/>
            <person name="Phongsopitanun W."/>
            <person name="Kanchanasin P."/>
            <person name="Yuki M."/>
            <person name="Kudo T."/>
            <person name="Ohkuma M."/>
            <person name="Tanasupawat S."/>
        </authorList>
    </citation>
    <scope>NUCLEOTIDE SEQUENCE [LARGE SCALE GENOMIC DNA]</scope>
    <source>
        <strain evidence="2 3">LDG1-01</strain>
    </source>
</reference>
<sequence>MGQRWRVTGAAVPGLQHVRATTDCQDAFAVRAGDDRLVIAVADGGSSAALAAVGAHAAAALAAETAWTRLDPTPPDGPAWAAWLDGVLSTVLGAFAGLARDASTAILGRPDPAALGTTLTLVVLAEPWVAALAVGDGFAVARRGGHLDLLLAPDEPHPPDPGADLGRTVFVTSGNAHGRARTLVARLPGLDGLAVSTDGLSEVGLTYAGSVAQRPHPPFFDPVFAKATGDDETLLVRLLASERISRLTGDDKTLVVAVAQ</sequence>
<keyword evidence="3" id="KW-1185">Reference proteome</keyword>
<accession>A0ABS1VDH0</accession>
<dbReference type="Proteomes" id="UP000598996">
    <property type="component" value="Unassembled WGS sequence"/>
</dbReference>
<evidence type="ECO:0000313" key="3">
    <source>
        <dbReference type="Proteomes" id="UP000598996"/>
    </source>
</evidence>
<dbReference type="Gene3D" id="3.60.40.10">
    <property type="entry name" value="PPM-type phosphatase domain"/>
    <property type="match status" value="1"/>
</dbReference>
<gene>
    <name evidence="2" type="ORF">JKJ07_00130</name>
</gene>
<dbReference type="InterPro" id="IPR036457">
    <property type="entry name" value="PPM-type-like_dom_sf"/>
</dbReference>
<evidence type="ECO:0000313" key="2">
    <source>
        <dbReference type="EMBL" id="MBL7252711.1"/>
    </source>
</evidence>
<dbReference type="RefSeq" id="WP_202989072.1">
    <property type="nucleotide sequence ID" value="NZ_JAENHO010000001.1"/>
</dbReference>
<evidence type="ECO:0000259" key="1">
    <source>
        <dbReference type="Pfam" id="PF13672"/>
    </source>
</evidence>
<comment type="caution">
    <text evidence="2">The sequence shown here is derived from an EMBL/GenBank/DDBJ whole genome shotgun (WGS) entry which is preliminary data.</text>
</comment>
<dbReference type="EMBL" id="JAENHO010000001">
    <property type="protein sequence ID" value="MBL7252711.1"/>
    <property type="molecule type" value="Genomic_DNA"/>
</dbReference>
<organism evidence="2 3">
    <name type="scientific">Paractinoplanes lichenicola</name>
    <dbReference type="NCBI Taxonomy" id="2802976"/>
    <lineage>
        <taxon>Bacteria</taxon>
        <taxon>Bacillati</taxon>
        <taxon>Actinomycetota</taxon>
        <taxon>Actinomycetes</taxon>
        <taxon>Micromonosporales</taxon>
        <taxon>Micromonosporaceae</taxon>
        <taxon>Paractinoplanes</taxon>
    </lineage>
</organism>
<proteinExistence type="predicted"/>
<dbReference type="Pfam" id="PF13672">
    <property type="entry name" value="PP2C_2"/>
    <property type="match status" value="1"/>
</dbReference>
<dbReference type="SUPFAM" id="SSF81606">
    <property type="entry name" value="PP2C-like"/>
    <property type="match status" value="1"/>
</dbReference>
<name>A0ABS1VDH0_9ACTN</name>
<dbReference type="InterPro" id="IPR001932">
    <property type="entry name" value="PPM-type_phosphatase-like_dom"/>
</dbReference>